<dbReference type="InterPro" id="IPR037069">
    <property type="entry name" value="AcylCoA_DH/ox_N_sf"/>
</dbReference>
<dbReference type="FunFam" id="1.20.140.10:FF:000037">
    <property type="entry name" value="Similar to acyl-CoA dehydrogenase"/>
    <property type="match status" value="1"/>
</dbReference>
<dbReference type="InterPro" id="IPR006091">
    <property type="entry name" value="Acyl-CoA_Oxase/DH_mid-dom"/>
</dbReference>
<comment type="similarity">
    <text evidence="2 5">Belongs to the acyl-CoA dehydrogenase family.</text>
</comment>
<evidence type="ECO:0000259" key="6">
    <source>
        <dbReference type="Pfam" id="PF00441"/>
    </source>
</evidence>
<dbReference type="STRING" id="1116229.S3D8B7"/>
<proteinExistence type="inferred from homology"/>
<dbReference type="OMA" id="CNFWANR"/>
<evidence type="ECO:0000256" key="2">
    <source>
        <dbReference type="ARBA" id="ARBA00009347"/>
    </source>
</evidence>
<feature type="domain" description="Acyl-CoA oxidase/dehydrogenase middle" evidence="7">
    <location>
        <begin position="175"/>
        <end position="258"/>
    </location>
</feature>
<dbReference type="Pfam" id="PF02770">
    <property type="entry name" value="Acyl-CoA_dh_M"/>
    <property type="match status" value="1"/>
</dbReference>
<dbReference type="Gene3D" id="1.10.540.10">
    <property type="entry name" value="Acyl-CoA dehydrogenase/oxidase, N-terminal domain"/>
    <property type="match status" value="1"/>
</dbReference>
<dbReference type="Pfam" id="PF00441">
    <property type="entry name" value="Acyl-CoA_dh_1"/>
    <property type="match status" value="1"/>
</dbReference>
<dbReference type="CDD" id="cd00567">
    <property type="entry name" value="ACAD"/>
    <property type="match status" value="1"/>
</dbReference>
<keyword evidence="9" id="KW-1185">Reference proteome</keyword>
<evidence type="ECO:0000256" key="4">
    <source>
        <dbReference type="ARBA" id="ARBA00022827"/>
    </source>
</evidence>
<accession>S3D8B7</accession>
<dbReference type="GO" id="GO:0033539">
    <property type="term" value="P:fatty acid beta-oxidation using acyl-CoA dehydrogenase"/>
    <property type="evidence" value="ECO:0007669"/>
    <property type="project" value="TreeGrafter"/>
</dbReference>
<dbReference type="EMBL" id="KE145357">
    <property type="protein sequence ID" value="EPE34000.1"/>
    <property type="molecule type" value="Genomic_DNA"/>
</dbReference>
<dbReference type="Gene3D" id="1.20.140.10">
    <property type="entry name" value="Butyryl-CoA Dehydrogenase, subunit A, domain 3"/>
    <property type="match status" value="1"/>
</dbReference>
<evidence type="ECO:0000256" key="5">
    <source>
        <dbReference type="RuleBase" id="RU362125"/>
    </source>
</evidence>
<reference evidence="8 9" key="1">
    <citation type="journal article" date="2013" name="BMC Genomics">
        <title>Genomics-driven discovery of the pneumocandin biosynthetic gene cluster in the fungus Glarea lozoyensis.</title>
        <authorList>
            <person name="Chen L."/>
            <person name="Yue Q."/>
            <person name="Zhang X."/>
            <person name="Xiang M."/>
            <person name="Wang C."/>
            <person name="Li S."/>
            <person name="Che Y."/>
            <person name="Ortiz-Lopez F.J."/>
            <person name="Bills G.F."/>
            <person name="Liu X."/>
            <person name="An Z."/>
        </authorList>
    </citation>
    <scope>NUCLEOTIDE SEQUENCE [LARGE SCALE GENOMIC DNA]</scope>
    <source>
        <strain evidence="9">ATCC 20868 / MF5171</strain>
    </source>
</reference>
<keyword evidence="5" id="KW-0560">Oxidoreductase</keyword>
<dbReference type="eggNOG" id="KOG0139">
    <property type="taxonomic scope" value="Eukaryota"/>
</dbReference>
<dbReference type="Gene3D" id="2.40.110.10">
    <property type="entry name" value="Butyryl-CoA Dehydrogenase, subunit A, domain 2"/>
    <property type="match status" value="1"/>
</dbReference>
<evidence type="ECO:0000259" key="7">
    <source>
        <dbReference type="Pfam" id="PF02770"/>
    </source>
</evidence>
<evidence type="ECO:0000313" key="8">
    <source>
        <dbReference type="EMBL" id="EPE34000.1"/>
    </source>
</evidence>
<dbReference type="KEGG" id="glz:GLAREA_07013"/>
<evidence type="ECO:0000256" key="1">
    <source>
        <dbReference type="ARBA" id="ARBA00001974"/>
    </source>
</evidence>
<dbReference type="AlphaFoldDB" id="S3D8B7"/>
<dbReference type="HOGENOM" id="CLU_018204_3_4_1"/>
<dbReference type="GO" id="GO:0046359">
    <property type="term" value="P:butyrate catabolic process"/>
    <property type="evidence" value="ECO:0007669"/>
    <property type="project" value="TreeGrafter"/>
</dbReference>
<name>S3D8B7_GLAL2</name>
<dbReference type="PANTHER" id="PTHR43884:SF34">
    <property type="entry name" value="ACYL-COA DEHYDROGENASE FAMILY PROTEIN"/>
    <property type="match status" value="1"/>
</dbReference>
<organism evidence="8 9">
    <name type="scientific">Glarea lozoyensis (strain ATCC 20868 / MF5171)</name>
    <dbReference type="NCBI Taxonomy" id="1116229"/>
    <lineage>
        <taxon>Eukaryota</taxon>
        <taxon>Fungi</taxon>
        <taxon>Dikarya</taxon>
        <taxon>Ascomycota</taxon>
        <taxon>Pezizomycotina</taxon>
        <taxon>Leotiomycetes</taxon>
        <taxon>Helotiales</taxon>
        <taxon>Helotiaceae</taxon>
        <taxon>Glarea</taxon>
    </lineage>
</organism>
<dbReference type="InterPro" id="IPR036250">
    <property type="entry name" value="AcylCo_DH-like_C"/>
</dbReference>
<evidence type="ECO:0000313" key="9">
    <source>
        <dbReference type="Proteomes" id="UP000016922"/>
    </source>
</evidence>
<dbReference type="GeneID" id="19466066"/>
<dbReference type="Proteomes" id="UP000016922">
    <property type="component" value="Unassembled WGS sequence"/>
</dbReference>
<dbReference type="GO" id="GO:0003995">
    <property type="term" value="F:acyl-CoA dehydrogenase activity"/>
    <property type="evidence" value="ECO:0007669"/>
    <property type="project" value="TreeGrafter"/>
</dbReference>
<protein>
    <submittedName>
        <fullName evidence="8">Acyl-CoA dehydrogenase NM</fullName>
    </submittedName>
</protein>
<keyword evidence="3 5" id="KW-0285">Flavoprotein</keyword>
<dbReference type="SUPFAM" id="SSF56645">
    <property type="entry name" value="Acyl-CoA dehydrogenase NM domain-like"/>
    <property type="match status" value="1"/>
</dbReference>
<gene>
    <name evidence="8" type="ORF">GLAREA_07013</name>
</gene>
<dbReference type="GO" id="GO:0050660">
    <property type="term" value="F:flavin adenine dinucleotide binding"/>
    <property type="evidence" value="ECO:0007669"/>
    <property type="project" value="InterPro"/>
</dbReference>
<feature type="domain" description="Acyl-CoA dehydrogenase/oxidase C-terminal" evidence="6">
    <location>
        <begin position="286"/>
        <end position="439"/>
    </location>
</feature>
<dbReference type="PANTHER" id="PTHR43884">
    <property type="entry name" value="ACYL-COA DEHYDROGENASE"/>
    <property type="match status" value="1"/>
</dbReference>
<sequence length="454" mass="50718">MPLNPSHGIISFSLPPDLLAYISSLDKFITQEIVPLQASNDNERFFDHRREHSRTNWDNQGHSLPFSHYSSLTTLGLPRPEWEALLAQARQLADTAGFYRFCLPSEYGGQNGGNLWMAAIRMHLAKSAPNLANDLQNEHSVVGNFPDVLMVREFGTAEQKTEFITGRLEGRRSFAFGLTEPGHGSDATHMETTAKPVTRNGISGFEINGAKMWITGMHTATHCLVFARTSGNPGSALGITAFFVPRDASGLDITSFEWTFNMPTDHASFTLTDVFVPSSSILGKLDQGLAIAQAFVHENRLRQAASSLGAAEFCIEESITYARKRKPFGRELARNQDITTPVVELATQVEMLRLLILKTAAEMDGLSQREIERDLGDKVSMCNYWGNRLCTQAADRAIQIHGGIGYSRHKPFEHIYRHHRRYRITEGSEEIQMRKIAAYLFGYVGPRKAELSKL</sequence>
<keyword evidence="4 5" id="KW-0274">FAD</keyword>
<dbReference type="InterPro" id="IPR046373">
    <property type="entry name" value="Acyl-CoA_Oxase/DH_mid-dom_sf"/>
</dbReference>
<dbReference type="SUPFAM" id="SSF47203">
    <property type="entry name" value="Acyl-CoA dehydrogenase C-terminal domain-like"/>
    <property type="match status" value="1"/>
</dbReference>
<dbReference type="RefSeq" id="XP_008079152.1">
    <property type="nucleotide sequence ID" value="XM_008080961.1"/>
</dbReference>
<dbReference type="OrthoDB" id="9988775at2759"/>
<evidence type="ECO:0000256" key="3">
    <source>
        <dbReference type="ARBA" id="ARBA00022630"/>
    </source>
</evidence>
<dbReference type="InterPro" id="IPR009100">
    <property type="entry name" value="AcylCoA_DH/oxidase_NM_dom_sf"/>
</dbReference>
<comment type="cofactor">
    <cofactor evidence="1 5">
        <name>FAD</name>
        <dbReference type="ChEBI" id="CHEBI:57692"/>
    </cofactor>
</comment>
<dbReference type="InterPro" id="IPR009075">
    <property type="entry name" value="AcylCo_DH/oxidase_C"/>
</dbReference>